<gene>
    <name evidence="3" type="ORF">SAMN05216354_1612</name>
</gene>
<dbReference type="EMBL" id="FNUV01000004">
    <property type="protein sequence ID" value="SEF79659.1"/>
    <property type="molecule type" value="Genomic_DNA"/>
</dbReference>
<keyword evidence="1" id="KW-0175">Coiled coil</keyword>
<evidence type="ECO:0000313" key="4">
    <source>
        <dbReference type="Proteomes" id="UP000236735"/>
    </source>
</evidence>
<keyword evidence="2" id="KW-1133">Transmembrane helix</keyword>
<dbReference type="RefSeq" id="WP_091769285.1">
    <property type="nucleotide sequence ID" value="NZ_FNUV01000004.1"/>
</dbReference>
<feature type="transmembrane region" description="Helical" evidence="2">
    <location>
        <begin position="351"/>
        <end position="372"/>
    </location>
</feature>
<reference evidence="3 4" key="1">
    <citation type="submission" date="2016-10" db="EMBL/GenBank/DDBJ databases">
        <authorList>
            <person name="de Groot N.N."/>
        </authorList>
    </citation>
    <scope>NUCLEOTIDE SEQUENCE [LARGE SCALE GENOMIC DNA]</scope>
    <source>
        <strain evidence="3 4">AR32</strain>
    </source>
</reference>
<keyword evidence="2" id="KW-0812">Transmembrane</keyword>
<sequence length="521" mass="61953">MRKYKYYLWGLLLLLIYSCSHSKYEQLSSINQLIEQDQLDSAEIKLDEVDFTEFNNKKDVAYYNLIRCKLDYRQYRPMDSDTLINFSINVFQETDNDSLLAESYFYKGAQLCDQDEVKEGFANLLKAERAADKTSNLNLRHKIIERIAEQYIYSGDYDLAKQYCEKNYGLSIKANNKEWLAYAHMFYMILYYTQGNKVKAKYSLEKCEPYIKYVKGKQRSYFYANIASFMLPDSIQKATKYIYHALENDKNSYGFFVKSRIHQLQKEYDKSIAYLDSAYIFSRNINDRATITSNFSKLCESIKDYERANKYNKQLILLKDSIYKQRQQNNIRGIMAQNEFEFREFLFRQKITYFIFITSILICICIGIYIFFKFRSNKIKAKVLENQLLINLYSDKIKDLKEVSTNKNDEVKMLQDKVEDLNHKQSKILYEGKALYESMINGATVVTWTKSDYLHFIEYYKLIDFPFVVQLDTDYDHLSPRYQLFEILYHMGKTDTDVERIMGISNSTIRATKTRIKSKKL</sequence>
<dbReference type="SUPFAM" id="SSF48452">
    <property type="entry name" value="TPR-like"/>
    <property type="match status" value="2"/>
</dbReference>
<dbReference type="Gene3D" id="1.25.40.10">
    <property type="entry name" value="Tetratricopeptide repeat domain"/>
    <property type="match status" value="1"/>
</dbReference>
<proteinExistence type="predicted"/>
<evidence type="ECO:0008006" key="5">
    <source>
        <dbReference type="Google" id="ProtNLM"/>
    </source>
</evidence>
<dbReference type="InterPro" id="IPR011990">
    <property type="entry name" value="TPR-like_helical_dom_sf"/>
</dbReference>
<keyword evidence="2" id="KW-0472">Membrane</keyword>
<dbReference type="AlphaFoldDB" id="A0A1H5UX59"/>
<organism evidence="3 4">
    <name type="scientific">Xylanibacter ruminicola</name>
    <name type="common">Prevotella ruminicola</name>
    <dbReference type="NCBI Taxonomy" id="839"/>
    <lineage>
        <taxon>Bacteria</taxon>
        <taxon>Pseudomonadati</taxon>
        <taxon>Bacteroidota</taxon>
        <taxon>Bacteroidia</taxon>
        <taxon>Bacteroidales</taxon>
        <taxon>Prevotellaceae</taxon>
        <taxon>Xylanibacter</taxon>
    </lineage>
</organism>
<protein>
    <recommendedName>
        <fullName evidence="5">Lipoprotein</fullName>
    </recommendedName>
</protein>
<name>A0A1H5UX59_XYLRU</name>
<evidence type="ECO:0000256" key="2">
    <source>
        <dbReference type="SAM" id="Phobius"/>
    </source>
</evidence>
<accession>A0A1H5UX59</accession>
<feature type="coiled-coil region" evidence="1">
    <location>
        <begin position="397"/>
        <end position="424"/>
    </location>
</feature>
<dbReference type="Proteomes" id="UP000236735">
    <property type="component" value="Unassembled WGS sequence"/>
</dbReference>
<evidence type="ECO:0000313" key="3">
    <source>
        <dbReference type="EMBL" id="SEF79659.1"/>
    </source>
</evidence>
<dbReference type="PROSITE" id="PS51257">
    <property type="entry name" value="PROKAR_LIPOPROTEIN"/>
    <property type="match status" value="1"/>
</dbReference>
<evidence type="ECO:0000256" key="1">
    <source>
        <dbReference type="SAM" id="Coils"/>
    </source>
</evidence>